<dbReference type="SUPFAM" id="SSF51735">
    <property type="entry name" value="NAD(P)-binding Rossmann-fold domains"/>
    <property type="match status" value="1"/>
</dbReference>
<feature type="region of interest" description="Disordered" evidence="1">
    <location>
        <begin position="37"/>
        <end position="87"/>
    </location>
</feature>
<dbReference type="AlphaFoldDB" id="A0A9N8ENN6"/>
<keyword evidence="3" id="KW-1185">Reference proteome</keyword>
<evidence type="ECO:0000313" key="3">
    <source>
        <dbReference type="Proteomes" id="UP001153069"/>
    </source>
</evidence>
<organism evidence="2 3">
    <name type="scientific">Seminavis robusta</name>
    <dbReference type="NCBI Taxonomy" id="568900"/>
    <lineage>
        <taxon>Eukaryota</taxon>
        <taxon>Sar</taxon>
        <taxon>Stramenopiles</taxon>
        <taxon>Ochrophyta</taxon>
        <taxon>Bacillariophyta</taxon>
        <taxon>Bacillariophyceae</taxon>
        <taxon>Bacillariophycidae</taxon>
        <taxon>Naviculales</taxon>
        <taxon>Naviculaceae</taxon>
        <taxon>Seminavis</taxon>
    </lineage>
</organism>
<sequence>MVQWTSSHPSFRLSSSFFCEELTLTMAEADEISNLTCSDIEDHPQHHTKGRPMKRDSIDSLRVSHNDDDKDEYDDRSADEDTHFDPDESDTVETIALFGVDSRTGHHFLRLALDAGYRVRALVEPNTTMDGQFQDLYIVVGTLSEHAKIRQVLHGSTYAVCMVGETALTKLSGGYPKRYLLQFVKTLYRIMAKQEDPSIQGFLFQATSLAANQWGEIPAMSTYIRKYWTRQHTLQYVEDLDAVIRYIHSQSWGKNKASFPYIITRPTSFLRDGRSTKKLQASKSQPGPFPYCNVDLAEYTLNALTTPKLYNTCRYVVGDGC</sequence>
<dbReference type="OrthoDB" id="47941at2759"/>
<comment type="caution">
    <text evidence="2">The sequence shown here is derived from an EMBL/GenBank/DDBJ whole genome shotgun (WGS) entry which is preliminary data.</text>
</comment>
<dbReference type="EMBL" id="CAICTM010001539">
    <property type="protein sequence ID" value="CAB9524466.1"/>
    <property type="molecule type" value="Genomic_DNA"/>
</dbReference>
<name>A0A9N8ENN6_9STRA</name>
<reference evidence="2" key="1">
    <citation type="submission" date="2020-06" db="EMBL/GenBank/DDBJ databases">
        <authorList>
            <consortium name="Plant Systems Biology data submission"/>
        </authorList>
    </citation>
    <scope>NUCLEOTIDE SEQUENCE</scope>
    <source>
        <strain evidence="2">D6</strain>
    </source>
</reference>
<protein>
    <submittedName>
        <fullName evidence="2">Inherit from NOG: NmrA-like family</fullName>
    </submittedName>
</protein>
<feature type="compositionally biased region" description="Basic and acidic residues" evidence="1">
    <location>
        <begin position="53"/>
        <end position="86"/>
    </location>
</feature>
<accession>A0A9N8ENN6</accession>
<evidence type="ECO:0000313" key="2">
    <source>
        <dbReference type="EMBL" id="CAB9524466.1"/>
    </source>
</evidence>
<gene>
    <name evidence="2" type="ORF">SEMRO_1541_G280970.1</name>
</gene>
<dbReference type="Gene3D" id="3.40.50.720">
    <property type="entry name" value="NAD(P)-binding Rossmann-like Domain"/>
    <property type="match status" value="1"/>
</dbReference>
<evidence type="ECO:0000256" key="1">
    <source>
        <dbReference type="SAM" id="MobiDB-lite"/>
    </source>
</evidence>
<dbReference type="Proteomes" id="UP001153069">
    <property type="component" value="Unassembled WGS sequence"/>
</dbReference>
<dbReference type="InterPro" id="IPR036291">
    <property type="entry name" value="NAD(P)-bd_dom_sf"/>
</dbReference>
<proteinExistence type="predicted"/>